<dbReference type="PROSITE" id="PS50053">
    <property type="entry name" value="UBIQUITIN_2"/>
    <property type="match status" value="1"/>
</dbReference>
<dbReference type="Gene3D" id="3.10.20.90">
    <property type="entry name" value="Phosphatidylinositol 3-kinase Catalytic Subunit, Chain A, domain 1"/>
    <property type="match status" value="1"/>
</dbReference>
<dbReference type="InterPro" id="IPR000626">
    <property type="entry name" value="Ubiquitin-like_dom"/>
</dbReference>
<dbReference type="Proteomes" id="UP001626550">
    <property type="component" value="Unassembled WGS sequence"/>
</dbReference>
<evidence type="ECO:0000259" key="1">
    <source>
        <dbReference type="PROSITE" id="PS50053"/>
    </source>
</evidence>
<name>A0ABD2QA15_9PLAT</name>
<protein>
    <submittedName>
        <fullName evidence="2">Ubiquitin domain-containing protein ubfd1</fullName>
    </submittedName>
</protein>
<proteinExistence type="predicted"/>
<reference evidence="2 3" key="1">
    <citation type="submission" date="2024-11" db="EMBL/GenBank/DDBJ databases">
        <title>Adaptive evolution of stress response genes in parasites aligns with host niche diversity.</title>
        <authorList>
            <person name="Hahn C."/>
            <person name="Resl P."/>
        </authorList>
    </citation>
    <scope>NUCLEOTIDE SEQUENCE [LARGE SCALE GENOMIC DNA]</scope>
    <source>
        <strain evidence="2">EGGRZ-B1_66</strain>
        <tissue evidence="2">Body</tissue>
    </source>
</reference>
<evidence type="ECO:0000313" key="3">
    <source>
        <dbReference type="Proteomes" id="UP001626550"/>
    </source>
</evidence>
<feature type="domain" description="Ubiquitin-like" evidence="1">
    <location>
        <begin position="18"/>
        <end position="84"/>
    </location>
</feature>
<dbReference type="SUPFAM" id="SSF54236">
    <property type="entry name" value="Ubiquitin-like"/>
    <property type="match status" value="1"/>
</dbReference>
<dbReference type="Pfam" id="PF00240">
    <property type="entry name" value="ubiquitin"/>
    <property type="match status" value="1"/>
</dbReference>
<evidence type="ECO:0000313" key="2">
    <source>
        <dbReference type="EMBL" id="KAL3316410.1"/>
    </source>
</evidence>
<dbReference type="InterPro" id="IPR057455">
    <property type="entry name" value="UBFD1_C"/>
</dbReference>
<dbReference type="Pfam" id="PF25343">
    <property type="entry name" value="PH_UBFD1_C"/>
    <property type="match status" value="1"/>
</dbReference>
<dbReference type="PANTHER" id="PTHR16470:SF0">
    <property type="entry name" value="UBIQUITIN DOMAIN-CONTAINING PROTEIN UBFD1"/>
    <property type="match status" value="1"/>
</dbReference>
<dbReference type="PANTHER" id="PTHR16470">
    <property type="entry name" value="UBIQUITIN DOMAIN-CONTAINING PROTEIN UBFD1"/>
    <property type="match status" value="1"/>
</dbReference>
<gene>
    <name evidence="2" type="primary">UBFD1</name>
    <name evidence="2" type="ORF">Ciccas_004945</name>
</gene>
<dbReference type="EMBL" id="JBJKFK010000543">
    <property type="protein sequence ID" value="KAL3316410.1"/>
    <property type="molecule type" value="Genomic_DNA"/>
</dbReference>
<dbReference type="InterPro" id="IPR029071">
    <property type="entry name" value="Ubiquitin-like_domsf"/>
</dbReference>
<organism evidence="2 3">
    <name type="scientific">Cichlidogyrus casuarinus</name>
    <dbReference type="NCBI Taxonomy" id="1844966"/>
    <lineage>
        <taxon>Eukaryota</taxon>
        <taxon>Metazoa</taxon>
        <taxon>Spiralia</taxon>
        <taxon>Lophotrochozoa</taxon>
        <taxon>Platyhelminthes</taxon>
        <taxon>Monogenea</taxon>
        <taxon>Monopisthocotylea</taxon>
        <taxon>Dactylogyridea</taxon>
        <taxon>Ancyrocephalidae</taxon>
        <taxon>Cichlidogyrus</taxon>
    </lineage>
</organism>
<dbReference type="SMART" id="SM00213">
    <property type="entry name" value="UBQ"/>
    <property type="match status" value="1"/>
</dbReference>
<dbReference type="AlphaFoldDB" id="A0ABD2QA15"/>
<comment type="caution">
    <text evidence="2">The sequence shown here is derived from an EMBL/GenBank/DDBJ whole genome shotgun (WGS) entry which is preliminary data.</text>
</comment>
<sequence>MECNKQGIPESSERIDQEEISFTLVHRKDKISFTLPKCTTIASFKDMVFEKTNIPAKYQKLICGTSSLDNDSLTFSEIKLQNTNGKIMLLGSIPEDIQKVQESQKINSRSDEKKVNIQTNSSKKWFEEDMHKKVIENNQIPEESASLAIDPYSQDSSTEALMLSLVDSPISGLLDKKGDKLRLTVKTDLGQLWLSTYERTNKVSLSTIKAVESQPIEKNKEFSLMYIQLGTTEKSRFFIYYVPTKICQPLKELLLQSNCMA</sequence>
<accession>A0ABD2QA15</accession>
<dbReference type="InterPro" id="IPR039120">
    <property type="entry name" value="UBFD1"/>
</dbReference>
<keyword evidence="3" id="KW-1185">Reference proteome</keyword>